<accession>A0A1B2EQW3</accession>
<proteinExistence type="predicted"/>
<reference evidence="1" key="1">
    <citation type="submission" date="2016-07" db="EMBL/GenBank/DDBJ databases">
        <title>Microvirga ossetica sp. nov. a new species of rhizobia isolated from root nodules of the legume species Vicia alpestris Steven originated from North Ossetia region in the Caucasus.</title>
        <authorList>
            <person name="Safronova V.I."/>
            <person name="Kuznetsova I.G."/>
            <person name="Sazanova A.L."/>
            <person name="Belimov A."/>
            <person name="Andronov E."/>
            <person name="Osledkin Y.S."/>
            <person name="Onishchuk O.P."/>
            <person name="Kurchak O.N."/>
            <person name="Shaposhnikov A.I."/>
            <person name="Willems A."/>
            <person name="Tikhonovich I.A."/>
        </authorList>
    </citation>
    <scope>NUCLEOTIDE SEQUENCE [LARGE SCALE GENOMIC DNA]</scope>
    <source>
        <strain evidence="1">V5/3M</strain>
        <plasmid evidence="1">unnamed1</plasmid>
    </source>
</reference>
<name>A0A1B2EQW3_9HYPH</name>
<dbReference type="AlphaFoldDB" id="A0A1B2EQW3"/>
<protein>
    <recommendedName>
        <fullName evidence="2">DUF1127 domain-containing protein</fullName>
    </recommendedName>
</protein>
<organism evidence="1">
    <name type="scientific">Microvirga ossetica</name>
    <dbReference type="NCBI Taxonomy" id="1882682"/>
    <lineage>
        <taxon>Bacteria</taxon>
        <taxon>Pseudomonadati</taxon>
        <taxon>Pseudomonadota</taxon>
        <taxon>Alphaproteobacteria</taxon>
        <taxon>Hyphomicrobiales</taxon>
        <taxon>Methylobacteriaceae</taxon>
        <taxon>Microvirga</taxon>
    </lineage>
</organism>
<keyword evidence="1" id="KW-0614">Plasmid</keyword>
<dbReference type="KEGG" id="moc:BB934_29150"/>
<evidence type="ECO:0000313" key="1">
    <source>
        <dbReference type="EMBL" id="ANY82376.1"/>
    </source>
</evidence>
<gene>
    <name evidence="1" type="ORF">BB934_29150</name>
</gene>
<sequence>MQEILMLILLSSRLGRERSATTHSEMLSLDDLDDHLLRDIGLRRTNLYAVPVERLLPACRSKAAHRWAELMTRLRNALAPGPVPCCRS</sequence>
<geneLocation type="plasmid" evidence="1">
    <name>unnamed1</name>
</geneLocation>
<evidence type="ECO:0008006" key="2">
    <source>
        <dbReference type="Google" id="ProtNLM"/>
    </source>
</evidence>
<dbReference type="EMBL" id="CP016617">
    <property type="protein sequence ID" value="ANY82376.1"/>
    <property type="molecule type" value="Genomic_DNA"/>
</dbReference>